<evidence type="ECO:0000313" key="3">
    <source>
        <dbReference type="EMBL" id="TEB37182.1"/>
    </source>
</evidence>
<accession>A0A4Y7TU98</accession>
<feature type="compositionally biased region" description="Low complexity" evidence="1">
    <location>
        <begin position="304"/>
        <end position="314"/>
    </location>
</feature>
<name>A0A4Y7TU98_COPMI</name>
<feature type="domain" description="Nucleoplasmin-like" evidence="2">
    <location>
        <begin position="6"/>
        <end position="102"/>
    </location>
</feature>
<comment type="caution">
    <text evidence="3">The sequence shown here is derived from an EMBL/GenBank/DDBJ whole genome shotgun (WGS) entry which is preliminary data.</text>
</comment>
<organism evidence="3 4">
    <name type="scientific">Coprinellus micaceus</name>
    <name type="common">Glistening ink-cap mushroom</name>
    <name type="synonym">Coprinus micaceus</name>
    <dbReference type="NCBI Taxonomy" id="71717"/>
    <lineage>
        <taxon>Eukaryota</taxon>
        <taxon>Fungi</taxon>
        <taxon>Dikarya</taxon>
        <taxon>Basidiomycota</taxon>
        <taxon>Agaricomycotina</taxon>
        <taxon>Agaricomycetes</taxon>
        <taxon>Agaricomycetidae</taxon>
        <taxon>Agaricales</taxon>
        <taxon>Agaricineae</taxon>
        <taxon>Psathyrellaceae</taxon>
        <taxon>Coprinellus</taxon>
    </lineage>
</organism>
<dbReference type="EMBL" id="QPFP01000004">
    <property type="protein sequence ID" value="TEB37182.1"/>
    <property type="molecule type" value="Genomic_DNA"/>
</dbReference>
<proteinExistence type="predicted"/>
<feature type="region of interest" description="Disordered" evidence="1">
    <location>
        <begin position="197"/>
        <end position="314"/>
    </location>
</feature>
<dbReference type="InterPro" id="IPR041232">
    <property type="entry name" value="NPL"/>
</dbReference>
<protein>
    <recommendedName>
        <fullName evidence="2">Nucleoplasmin-like domain-containing protein</fullName>
    </recommendedName>
</protein>
<gene>
    <name evidence="3" type="ORF">FA13DRAFT_1786367</name>
</gene>
<dbReference type="AlphaFoldDB" id="A0A4Y7TU98"/>
<evidence type="ECO:0000256" key="1">
    <source>
        <dbReference type="SAM" id="MobiDB-lite"/>
    </source>
</evidence>
<keyword evidence="4" id="KW-1185">Reference proteome</keyword>
<sequence length="416" mass="44454">MPRGKLWFAKIPAHSEQSFTPPAPLRLTSSCVTAKQGAGAPKSGRVVLELIDGVENQDHPVAISSFIKCVCEQDDLDIDLMEGQRYVLIASGPFSIDVVGYCEYPEESEIQPLDETALTIDDRVSCSVHTTPACLEEPAKVFVADQMEPGVAATNKPSTKELGRRSTRNPGYISKAATLAGSNARNVAHSVAIGPAEAANQETMTGELTNTGPPRKQDPTIPLSNTETVISRALSIDTNRPSIKAEKAQRTPLATIKGPPLPTRSSTRLRPISLENNGVKDLDSSTGGPQSTDDSIPADDNALEEASGSQQSSAGVADSLAAILTSQIADRSTLQVPTDQISAKNICLLDYIVRERKVPTTVEYQIFYTTASAASKKSYKNLAQCLKRRHVLKGFEEGSELVFPLLSANPTPSPAS</sequence>
<reference evidence="3 4" key="1">
    <citation type="journal article" date="2019" name="Nat. Ecol. Evol.">
        <title>Megaphylogeny resolves global patterns of mushroom evolution.</title>
        <authorList>
            <person name="Varga T."/>
            <person name="Krizsan K."/>
            <person name="Foldi C."/>
            <person name="Dima B."/>
            <person name="Sanchez-Garcia M."/>
            <person name="Sanchez-Ramirez S."/>
            <person name="Szollosi G.J."/>
            <person name="Szarkandi J.G."/>
            <person name="Papp V."/>
            <person name="Albert L."/>
            <person name="Andreopoulos W."/>
            <person name="Angelini C."/>
            <person name="Antonin V."/>
            <person name="Barry K.W."/>
            <person name="Bougher N.L."/>
            <person name="Buchanan P."/>
            <person name="Buyck B."/>
            <person name="Bense V."/>
            <person name="Catcheside P."/>
            <person name="Chovatia M."/>
            <person name="Cooper J."/>
            <person name="Damon W."/>
            <person name="Desjardin D."/>
            <person name="Finy P."/>
            <person name="Geml J."/>
            <person name="Haridas S."/>
            <person name="Hughes K."/>
            <person name="Justo A."/>
            <person name="Karasinski D."/>
            <person name="Kautmanova I."/>
            <person name="Kiss B."/>
            <person name="Kocsube S."/>
            <person name="Kotiranta H."/>
            <person name="LaButti K.M."/>
            <person name="Lechner B.E."/>
            <person name="Liimatainen K."/>
            <person name="Lipzen A."/>
            <person name="Lukacs Z."/>
            <person name="Mihaltcheva S."/>
            <person name="Morgado L.N."/>
            <person name="Niskanen T."/>
            <person name="Noordeloos M.E."/>
            <person name="Ohm R.A."/>
            <person name="Ortiz-Santana B."/>
            <person name="Ovrebo C."/>
            <person name="Racz N."/>
            <person name="Riley R."/>
            <person name="Savchenko A."/>
            <person name="Shiryaev A."/>
            <person name="Soop K."/>
            <person name="Spirin V."/>
            <person name="Szebenyi C."/>
            <person name="Tomsovsky M."/>
            <person name="Tulloss R.E."/>
            <person name="Uehling J."/>
            <person name="Grigoriev I.V."/>
            <person name="Vagvolgyi C."/>
            <person name="Papp T."/>
            <person name="Martin F.M."/>
            <person name="Miettinen O."/>
            <person name="Hibbett D.S."/>
            <person name="Nagy L.G."/>
        </authorList>
    </citation>
    <scope>NUCLEOTIDE SEQUENCE [LARGE SCALE GENOMIC DNA]</scope>
    <source>
        <strain evidence="3 4">FP101781</strain>
    </source>
</reference>
<evidence type="ECO:0000313" key="4">
    <source>
        <dbReference type="Proteomes" id="UP000298030"/>
    </source>
</evidence>
<evidence type="ECO:0000259" key="2">
    <source>
        <dbReference type="Pfam" id="PF17800"/>
    </source>
</evidence>
<feature type="compositionally biased region" description="Polar residues" evidence="1">
    <location>
        <begin position="200"/>
        <end position="212"/>
    </location>
</feature>
<feature type="compositionally biased region" description="Polar residues" evidence="1">
    <location>
        <begin position="284"/>
        <end position="294"/>
    </location>
</feature>
<dbReference type="OrthoDB" id="10673112at2759"/>
<dbReference type="Proteomes" id="UP000298030">
    <property type="component" value="Unassembled WGS sequence"/>
</dbReference>
<dbReference type="Pfam" id="PF17800">
    <property type="entry name" value="NPL"/>
    <property type="match status" value="1"/>
</dbReference>